<accession>A0A9W6R8G7</accession>
<dbReference type="InterPro" id="IPR010982">
    <property type="entry name" value="Lambda_DNA-bd_dom_sf"/>
</dbReference>
<feature type="domain" description="HTH cro/C1-type" evidence="1">
    <location>
        <begin position="34"/>
        <end position="81"/>
    </location>
</feature>
<dbReference type="GO" id="GO:0003677">
    <property type="term" value="F:DNA binding"/>
    <property type="evidence" value="ECO:0007669"/>
    <property type="project" value="UniProtKB-KW"/>
</dbReference>
<sequence length="278" mass="31098">MSSQLGEFLRARRARVRPEDAGLATGPGLRRTPGLRREELATLAGVSVDYYTRLEQGRERHPGGAVVTALASALRLNEEEHAHLYTLARVAERGTSAPAVRKAEVRTSIRRLLHTVRPCPAYVLSRTSDVLAANPEVLELFTGITDWPAEQRNTVRYTFCHPAARELYDDWEARAADAVANLQTVAAAHPSAPDVVTLITELQRTSPDFARLWQRHDVQRRRSERKPFHHPQAGLITFDFDVLYIEDEQRIGIYQTTPGTADHDAMAELTRLAGEHGI</sequence>
<dbReference type="SUPFAM" id="SSF47413">
    <property type="entry name" value="lambda repressor-like DNA-binding domains"/>
    <property type="match status" value="1"/>
</dbReference>
<keyword evidence="3" id="KW-1185">Reference proteome</keyword>
<keyword evidence="2" id="KW-0238">DNA-binding</keyword>
<gene>
    <name evidence="2" type="ORF">Atai01_76130</name>
</gene>
<dbReference type="Gene3D" id="3.30.450.180">
    <property type="match status" value="1"/>
</dbReference>
<reference evidence="2" key="1">
    <citation type="submission" date="2023-03" db="EMBL/GenBank/DDBJ databases">
        <title>Amycolatopsis taiwanensis NBRC 103393.</title>
        <authorList>
            <person name="Ichikawa N."/>
            <person name="Sato H."/>
            <person name="Tonouchi N."/>
        </authorList>
    </citation>
    <scope>NUCLEOTIDE SEQUENCE</scope>
    <source>
        <strain evidence="2">NBRC 103393</strain>
    </source>
</reference>
<dbReference type="RefSeq" id="WP_285490499.1">
    <property type="nucleotide sequence ID" value="NZ_BSTI01000029.1"/>
</dbReference>
<comment type="caution">
    <text evidence="2">The sequence shown here is derived from an EMBL/GenBank/DDBJ whole genome shotgun (WGS) entry which is preliminary data.</text>
</comment>
<proteinExistence type="predicted"/>
<dbReference type="EMBL" id="BSTI01000029">
    <property type="protein sequence ID" value="GLY70994.1"/>
    <property type="molecule type" value="Genomic_DNA"/>
</dbReference>
<dbReference type="PANTHER" id="PTHR35010:SF2">
    <property type="entry name" value="BLL4672 PROTEIN"/>
    <property type="match status" value="1"/>
</dbReference>
<evidence type="ECO:0000313" key="2">
    <source>
        <dbReference type="EMBL" id="GLY70994.1"/>
    </source>
</evidence>
<dbReference type="Pfam" id="PF17765">
    <property type="entry name" value="MLTR_LBD"/>
    <property type="match status" value="1"/>
</dbReference>
<name>A0A9W6R8G7_9PSEU</name>
<protein>
    <submittedName>
        <fullName evidence="2">DNA-binding protein</fullName>
    </submittedName>
</protein>
<dbReference type="InterPro" id="IPR001387">
    <property type="entry name" value="Cro/C1-type_HTH"/>
</dbReference>
<dbReference type="PANTHER" id="PTHR35010">
    <property type="entry name" value="BLL4672 PROTEIN-RELATED"/>
    <property type="match status" value="1"/>
</dbReference>
<dbReference type="CDD" id="cd00093">
    <property type="entry name" value="HTH_XRE"/>
    <property type="match status" value="1"/>
</dbReference>
<dbReference type="InterPro" id="IPR041413">
    <property type="entry name" value="MLTR_LBD"/>
</dbReference>
<dbReference type="Pfam" id="PF13560">
    <property type="entry name" value="HTH_31"/>
    <property type="match status" value="1"/>
</dbReference>
<organism evidence="2 3">
    <name type="scientific">Amycolatopsis taiwanensis</name>
    <dbReference type="NCBI Taxonomy" id="342230"/>
    <lineage>
        <taxon>Bacteria</taxon>
        <taxon>Bacillati</taxon>
        <taxon>Actinomycetota</taxon>
        <taxon>Actinomycetes</taxon>
        <taxon>Pseudonocardiales</taxon>
        <taxon>Pseudonocardiaceae</taxon>
        <taxon>Amycolatopsis</taxon>
    </lineage>
</organism>
<dbReference type="Gene3D" id="1.10.260.40">
    <property type="entry name" value="lambda repressor-like DNA-binding domains"/>
    <property type="match status" value="1"/>
</dbReference>
<dbReference type="Proteomes" id="UP001165136">
    <property type="component" value="Unassembled WGS sequence"/>
</dbReference>
<dbReference type="PROSITE" id="PS50943">
    <property type="entry name" value="HTH_CROC1"/>
    <property type="match status" value="1"/>
</dbReference>
<dbReference type="SMART" id="SM00530">
    <property type="entry name" value="HTH_XRE"/>
    <property type="match status" value="1"/>
</dbReference>
<evidence type="ECO:0000313" key="3">
    <source>
        <dbReference type="Proteomes" id="UP001165136"/>
    </source>
</evidence>
<evidence type="ECO:0000259" key="1">
    <source>
        <dbReference type="PROSITE" id="PS50943"/>
    </source>
</evidence>
<dbReference type="AlphaFoldDB" id="A0A9W6R8G7"/>